<feature type="compositionally biased region" description="Basic and acidic residues" evidence="1">
    <location>
        <begin position="15"/>
        <end position="36"/>
    </location>
</feature>
<dbReference type="InterPro" id="IPR037883">
    <property type="entry name" value="Knr4/Smi1-like_sf"/>
</dbReference>
<dbReference type="EMBL" id="CM000950">
    <property type="protein sequence ID" value="EFH30611.1"/>
    <property type="molecule type" value="Genomic_DNA"/>
</dbReference>
<dbReference type="InterPro" id="IPR018958">
    <property type="entry name" value="Knr4/Smi1-like_dom"/>
</dbReference>
<gene>
    <name evidence="3" type="ORF">SSDG_05821</name>
</gene>
<evidence type="ECO:0000313" key="4">
    <source>
        <dbReference type="Proteomes" id="UP000002805"/>
    </source>
</evidence>
<name>D6X6M8_STRE2</name>
<organism evidence="3 4">
    <name type="scientific">Streptomyces pristinaespiralis (strain ATCC 25486 / DSM 40338 / CBS 914.69 / JCM 4507 / KCC S-0507 / NBRC 13074 / NRRL 2958 / 5647)</name>
    <dbReference type="NCBI Taxonomy" id="457429"/>
    <lineage>
        <taxon>Bacteria</taxon>
        <taxon>Bacillati</taxon>
        <taxon>Actinomycetota</taxon>
        <taxon>Actinomycetes</taxon>
        <taxon>Kitasatosporales</taxon>
        <taxon>Streptomycetaceae</taxon>
        <taxon>Streptomyces</taxon>
    </lineage>
</organism>
<evidence type="ECO:0000259" key="2">
    <source>
        <dbReference type="SMART" id="SM00860"/>
    </source>
</evidence>
<dbReference type="AlphaFoldDB" id="D6X6M8"/>
<dbReference type="SMART" id="SM00860">
    <property type="entry name" value="SMI1_KNR4"/>
    <property type="match status" value="1"/>
</dbReference>
<keyword evidence="4" id="KW-1185">Reference proteome</keyword>
<accession>D6X6M8</accession>
<evidence type="ECO:0000256" key="1">
    <source>
        <dbReference type="SAM" id="MobiDB-lite"/>
    </source>
</evidence>
<protein>
    <submittedName>
        <fullName evidence="3">Predicted protein</fullName>
    </submittedName>
</protein>
<dbReference type="HOGENOM" id="CLU_095349_0_0_11"/>
<reference evidence="4" key="2">
    <citation type="submission" date="2009-10" db="EMBL/GenBank/DDBJ databases">
        <title>The genome sequence of Streptomyces pristinaespiralis strain ATCC 25486.</title>
        <authorList>
            <consortium name="The Broad Institute Genome Sequencing Platform"/>
            <consortium name="Broad Institute Microbial Sequencing Center"/>
            <person name="Fischbach M."/>
            <person name="Godfrey P."/>
            <person name="Ward D."/>
            <person name="Young S."/>
            <person name="Zeng Q."/>
            <person name="Koehrsen M."/>
            <person name="Alvarado L."/>
            <person name="Berlin A.M."/>
            <person name="Bochicchio J."/>
            <person name="Borenstein D."/>
            <person name="Chapman S.B."/>
            <person name="Chen Z."/>
            <person name="Engels R."/>
            <person name="Freedman E."/>
            <person name="Gellesch M."/>
            <person name="Goldberg J."/>
            <person name="Griggs A."/>
            <person name="Gujja S."/>
            <person name="Heilman E.R."/>
            <person name="Heiman D.I."/>
            <person name="Hepburn T.A."/>
            <person name="Howarth C."/>
            <person name="Jen D."/>
            <person name="Larson L."/>
            <person name="Lewis B."/>
            <person name="Mehta T."/>
            <person name="Park D."/>
            <person name="Pearson M."/>
            <person name="Richards J."/>
            <person name="Roberts A."/>
            <person name="Saif S."/>
            <person name="Shea T.D."/>
            <person name="Shenoy N."/>
            <person name="Sisk P."/>
            <person name="Stolte C."/>
            <person name="Sykes S.N."/>
            <person name="Thomson T."/>
            <person name="Walk T."/>
            <person name="White J."/>
            <person name="Yandava C."/>
            <person name="Straight P."/>
            <person name="Clardy J."/>
            <person name="Hung D."/>
            <person name="Kolter R."/>
            <person name="Mekalanos J."/>
            <person name="Walker S."/>
            <person name="Walsh C.T."/>
            <person name="Wieland-Brown L.C."/>
            <person name="Haas B."/>
            <person name="Nusbaum C."/>
            <person name="Birren B."/>
        </authorList>
    </citation>
    <scope>NUCLEOTIDE SEQUENCE [LARGE SCALE GENOMIC DNA]</scope>
    <source>
        <strain evidence="4">ATCC 25486 / DSM 40338 / CBS 914.69 / JCM 4507 / NBRC 13074 / NRRL 2958 / 5647</strain>
    </source>
</reference>
<proteinExistence type="predicted"/>
<evidence type="ECO:0000313" key="3">
    <source>
        <dbReference type="EMBL" id="EFH30611.1"/>
    </source>
</evidence>
<feature type="region of interest" description="Disordered" evidence="1">
    <location>
        <begin position="1"/>
        <end position="50"/>
    </location>
</feature>
<dbReference type="Proteomes" id="UP000002805">
    <property type="component" value="Chromosome"/>
</dbReference>
<feature type="domain" description="Knr4/Smi1-like" evidence="2">
    <location>
        <begin position="67"/>
        <end position="236"/>
    </location>
</feature>
<sequence>MIPNVGGARRSRSVGGDEHRRPGDGHRPDPVQDARVRQSGRAIDPRRAPQRIGFRLGAMERLPERPPLTEVELTMAENELGVSFPAAYRALLMEANPAKRVLGPCRKERGWDWDSDRSTPAELLTLPFPHPDSYVGADAELAAREPRPEDFTDEQAHADAWQAWDWECEDFEDRRTAGAVVLQEHGCGFCTLLAVTGPLAGTVWWDGRATCDLIVPLSLDHAGGARPVTFGEWLRHDSWDLLPPGWGRSPRSPSA</sequence>
<dbReference type="SUPFAM" id="SSF160631">
    <property type="entry name" value="SMI1/KNR4-like"/>
    <property type="match status" value="1"/>
</dbReference>
<reference evidence="4" key="1">
    <citation type="submission" date="2008-02" db="EMBL/GenBank/DDBJ databases">
        <authorList>
            <consortium name="The Broad Institute Genome Sequencing Platform"/>
            <person name="Fischbach M."/>
            <person name="Ward D."/>
            <person name="Young S."/>
            <person name="Jaffe D."/>
            <person name="Gnerre S."/>
            <person name="Berlin A."/>
            <person name="Heiman D."/>
            <person name="Hepburn T."/>
            <person name="Sykes S."/>
            <person name="Alvarado L."/>
            <person name="Kodira C.D."/>
            <person name="Straight P."/>
            <person name="Clardy J."/>
            <person name="Hung D."/>
            <person name="Kolter R."/>
            <person name="Mekalanos J."/>
            <person name="Walker S."/>
            <person name="Walsh C.T."/>
            <person name="Lander E."/>
            <person name="Galagan J."/>
            <person name="Nusbaum C."/>
            <person name="Birren B."/>
        </authorList>
    </citation>
    <scope>NUCLEOTIDE SEQUENCE [LARGE SCALE GENOMIC DNA]</scope>
    <source>
        <strain evidence="4">ATCC 25486 / DSM 40338 / CBS 914.69 / JCM 4507 / NBRC 13074 / NRRL 2958 / 5647</strain>
    </source>
</reference>